<evidence type="ECO:0000256" key="7">
    <source>
        <dbReference type="ARBA" id="ARBA00022989"/>
    </source>
</evidence>
<evidence type="ECO:0000313" key="13">
    <source>
        <dbReference type="EMBL" id="EAW32757.1"/>
    </source>
</evidence>
<evidence type="ECO:0000256" key="5">
    <source>
        <dbReference type="ARBA" id="ARBA00022519"/>
    </source>
</evidence>
<dbReference type="GO" id="GO:0006779">
    <property type="term" value="P:porphyrin-containing compound biosynthetic process"/>
    <property type="evidence" value="ECO:0007669"/>
    <property type="project" value="UniProtKB-KW"/>
</dbReference>
<dbReference type="EMBL" id="AAVT01000001">
    <property type="protein sequence ID" value="EAW32757.1"/>
    <property type="molecule type" value="Genomic_DNA"/>
</dbReference>
<evidence type="ECO:0000256" key="11">
    <source>
        <dbReference type="SAM" id="Phobius"/>
    </source>
</evidence>
<evidence type="ECO:0000256" key="4">
    <source>
        <dbReference type="ARBA" id="ARBA00022475"/>
    </source>
</evidence>
<comment type="caution">
    <text evidence="13">The sequence shown here is derived from an EMBL/GenBank/DDBJ whole genome shotgun (WGS) entry which is preliminary data.</text>
</comment>
<keyword evidence="14" id="KW-1185">Reference proteome</keyword>
<sequence>MKRVFIASLLILLASAALVAAIEFDPGYLLISYGHYTVESSVWIGLGVFLLFFFMIYGFFSVLRRTINGGSALSGWLSGRGHRRSQKQTTKGIISFIEGNWRLSQRTLSRAAATSETPLLNYLIAARASHRLGDEKETRAFLKKAEASTTGASNAVGLTQAELQLSSGQFEQSLATLTRVRRNASKQPFVLHLLRQVYEGLNDWQALLALIPELKKHSVLSVEKLDDLVLEASQKSLVDAAKTRGVSASQLEKLWAQLPKAAVKNSETVACYADQLIALGEMQKAEKLIRSQLKKDWDRALISRYGKVEADDVAKQLIHAENWLKERNNDAALLLCLGRISLRNSLWGKAREYFENSLKLEKSAEVYGELARLLAHLGEVEKSNDYFQRGLILLPDGLIDLPMPDNK</sequence>
<evidence type="ECO:0000256" key="10">
    <source>
        <dbReference type="PROSITE-ProRule" id="PRU00339"/>
    </source>
</evidence>
<evidence type="ECO:0000313" key="14">
    <source>
        <dbReference type="Proteomes" id="UP000004931"/>
    </source>
</evidence>
<keyword evidence="7 11" id="KW-1133">Transmembrane helix</keyword>
<name>A0Y9F3_9GAMM</name>
<dbReference type="InterPro" id="IPR010817">
    <property type="entry name" value="HemY_N"/>
</dbReference>
<dbReference type="AlphaFoldDB" id="A0Y9F3"/>
<protein>
    <submittedName>
        <fullName evidence="13">Uncharacterized enzyme of heme biosynthesis</fullName>
    </submittedName>
</protein>
<dbReference type="Gene3D" id="1.25.40.10">
    <property type="entry name" value="Tetratricopeptide repeat domain"/>
    <property type="match status" value="2"/>
</dbReference>
<dbReference type="GO" id="GO:0005886">
    <property type="term" value="C:plasma membrane"/>
    <property type="evidence" value="ECO:0007669"/>
    <property type="project" value="UniProtKB-SubCell"/>
</dbReference>
<evidence type="ECO:0000256" key="8">
    <source>
        <dbReference type="ARBA" id="ARBA00023136"/>
    </source>
</evidence>
<comment type="subcellular location">
    <subcellularLocation>
        <location evidence="2">Cell inner membrane</location>
        <topology evidence="2">Multi-pass membrane protein</topology>
    </subcellularLocation>
</comment>
<organism evidence="13 14">
    <name type="scientific">marine gamma proteobacterium HTCC2143</name>
    <dbReference type="NCBI Taxonomy" id="247633"/>
    <lineage>
        <taxon>Bacteria</taxon>
        <taxon>Pseudomonadati</taxon>
        <taxon>Pseudomonadota</taxon>
        <taxon>Gammaproteobacteria</taxon>
        <taxon>Cellvibrionales</taxon>
        <taxon>Spongiibacteraceae</taxon>
        <taxon>BD1-7 clade</taxon>
    </lineage>
</organism>
<evidence type="ECO:0000256" key="1">
    <source>
        <dbReference type="ARBA" id="ARBA00002962"/>
    </source>
</evidence>
<dbReference type="SUPFAM" id="SSF48452">
    <property type="entry name" value="TPR-like"/>
    <property type="match status" value="1"/>
</dbReference>
<comment type="pathway">
    <text evidence="3">Porphyrin-containing compound metabolism; protoheme biosynthesis.</text>
</comment>
<keyword evidence="6 11" id="KW-0812">Transmembrane</keyword>
<dbReference type="UniPathway" id="UPA00252"/>
<dbReference type="PROSITE" id="PS50005">
    <property type="entry name" value="TPR"/>
    <property type="match status" value="1"/>
</dbReference>
<dbReference type="OrthoDB" id="7053339at2"/>
<evidence type="ECO:0000259" key="12">
    <source>
        <dbReference type="Pfam" id="PF07219"/>
    </source>
</evidence>
<dbReference type="NCBIfam" id="TIGR00540">
    <property type="entry name" value="TPR_hemY_coli"/>
    <property type="match status" value="1"/>
</dbReference>
<keyword evidence="10" id="KW-0802">TPR repeat</keyword>
<dbReference type="Proteomes" id="UP000004931">
    <property type="component" value="Unassembled WGS sequence"/>
</dbReference>
<keyword evidence="8 11" id="KW-0472">Membrane</keyword>
<dbReference type="InterPro" id="IPR005254">
    <property type="entry name" value="Heme_biosyn_assoc_TPR_pro"/>
</dbReference>
<evidence type="ECO:0000256" key="3">
    <source>
        <dbReference type="ARBA" id="ARBA00004744"/>
    </source>
</evidence>
<keyword evidence="4" id="KW-1003">Cell membrane</keyword>
<accession>A0Y9F3</accession>
<keyword evidence="5" id="KW-0997">Cell inner membrane</keyword>
<evidence type="ECO:0000256" key="6">
    <source>
        <dbReference type="ARBA" id="ARBA00022692"/>
    </source>
</evidence>
<keyword evidence="9" id="KW-0627">Porphyrin biosynthesis</keyword>
<dbReference type="InterPro" id="IPR019734">
    <property type="entry name" value="TPR_rpt"/>
</dbReference>
<evidence type="ECO:0000256" key="2">
    <source>
        <dbReference type="ARBA" id="ARBA00004429"/>
    </source>
</evidence>
<dbReference type="eggNOG" id="COG3071">
    <property type="taxonomic scope" value="Bacteria"/>
</dbReference>
<reference evidence="13 14" key="1">
    <citation type="journal article" date="2010" name="J. Bacteriol.">
        <title>Genome sequence of the oligotrophic marine Gammaproteobacterium HTCC2143, isolated from the Oregon Coast.</title>
        <authorList>
            <person name="Oh H.M."/>
            <person name="Kang I."/>
            <person name="Ferriera S."/>
            <person name="Giovannoni S.J."/>
            <person name="Cho J.C."/>
        </authorList>
    </citation>
    <scope>NUCLEOTIDE SEQUENCE [LARGE SCALE GENOMIC DNA]</scope>
    <source>
        <strain evidence="13 14">HTCC2143</strain>
    </source>
</reference>
<gene>
    <name evidence="13" type="ORF">GP2143_15916</name>
</gene>
<feature type="repeat" description="TPR" evidence="10">
    <location>
        <begin position="364"/>
        <end position="397"/>
    </location>
</feature>
<dbReference type="STRING" id="247633.GP2143_15916"/>
<dbReference type="InterPro" id="IPR011990">
    <property type="entry name" value="TPR-like_helical_dom_sf"/>
</dbReference>
<comment type="function">
    <text evidence="1">Involved in a late step of protoheme IX synthesis.</text>
</comment>
<feature type="domain" description="HemY N-terminal" evidence="12">
    <location>
        <begin position="27"/>
        <end position="133"/>
    </location>
</feature>
<proteinExistence type="predicted"/>
<dbReference type="Pfam" id="PF07219">
    <property type="entry name" value="HemY_N"/>
    <property type="match status" value="1"/>
</dbReference>
<feature type="transmembrane region" description="Helical" evidence="11">
    <location>
        <begin position="40"/>
        <end position="60"/>
    </location>
</feature>
<evidence type="ECO:0000256" key="9">
    <source>
        <dbReference type="ARBA" id="ARBA00023244"/>
    </source>
</evidence>
<dbReference type="GO" id="GO:0042168">
    <property type="term" value="P:heme metabolic process"/>
    <property type="evidence" value="ECO:0007669"/>
    <property type="project" value="InterPro"/>
</dbReference>